<dbReference type="SUPFAM" id="SSF49695">
    <property type="entry name" value="gamma-Crystallin-like"/>
    <property type="match status" value="1"/>
</dbReference>
<dbReference type="InterPro" id="IPR001064">
    <property type="entry name" value="Beta/gamma_crystallin"/>
</dbReference>
<sequence length="275" mass="31645">MHSLPRLLFGVATLLFAAPGFSQITFYKHDDFRGDRFTAHEPIVDFDQIRFNDDVSSIVIERGTWEVCEHNYFKGRCEVLRADNYPSMRQFGLNDRISSARPLYQERDRGYRGLPPTQDDYAYRRRPNERLYEAEVTSVRAVFEHRGRHCWHDDRGSDYRRRDKANVGGAVAGAIIGGIIGHQIGDGRGQTAATVGGAAVGAAIGSRAGRDDQRYERYDDQRGYERGMVRCRDDHRGRPSYWDVSYEFRGIEHWVRLSYPPGRSITVNRHGEPRE</sequence>
<dbReference type="PROSITE" id="PS50915">
    <property type="entry name" value="CRYSTALLIN_BETA_GAMMA"/>
    <property type="match status" value="1"/>
</dbReference>
<dbReference type="EMBL" id="JACYTR010000029">
    <property type="protein sequence ID" value="MBD8526710.1"/>
    <property type="molecule type" value="Genomic_DNA"/>
</dbReference>
<dbReference type="Pfam" id="PF00030">
    <property type="entry name" value="Crystall"/>
    <property type="match status" value="1"/>
</dbReference>
<comment type="caution">
    <text evidence="7">The sequence shown here is derived from an EMBL/GenBank/DDBJ whole genome shotgun (WGS) entry which is preliminary data.</text>
</comment>
<evidence type="ECO:0000256" key="5">
    <source>
        <dbReference type="SAM" id="SignalP"/>
    </source>
</evidence>
<comment type="subcellular location">
    <subcellularLocation>
        <location evidence="1">Membrane</location>
    </subcellularLocation>
</comment>
<proteinExistence type="inferred from homology"/>
<dbReference type="Proteomes" id="UP000613768">
    <property type="component" value="Unassembled WGS sequence"/>
</dbReference>
<dbReference type="GO" id="GO:0019867">
    <property type="term" value="C:outer membrane"/>
    <property type="evidence" value="ECO:0007669"/>
    <property type="project" value="InterPro"/>
</dbReference>
<dbReference type="AlphaFoldDB" id="A0AAW3ZKT1"/>
<dbReference type="SMART" id="SM00247">
    <property type="entry name" value="XTALbg"/>
    <property type="match status" value="1"/>
</dbReference>
<dbReference type="Gene3D" id="2.60.20.10">
    <property type="entry name" value="Crystallins"/>
    <property type="match status" value="1"/>
</dbReference>
<keyword evidence="4" id="KW-0472">Membrane</keyword>
<evidence type="ECO:0000313" key="7">
    <source>
        <dbReference type="EMBL" id="MBD8526710.1"/>
    </source>
</evidence>
<protein>
    <submittedName>
        <fullName evidence="7">Beta/gamma crystallin family protein</fullName>
    </submittedName>
</protein>
<name>A0AAW3ZKT1_9GAMM</name>
<accession>A0AAW3ZKT1</accession>
<dbReference type="InterPro" id="IPR051407">
    <property type="entry name" value="Bact_OM_lipoprot/Surf_antigen"/>
</dbReference>
<dbReference type="PANTHER" id="PTHR35603">
    <property type="match status" value="1"/>
</dbReference>
<organism evidence="7 8">
    <name type="scientific">Pseudomarimonas arenosa</name>
    <dbReference type="NCBI Taxonomy" id="2774145"/>
    <lineage>
        <taxon>Bacteria</taxon>
        <taxon>Pseudomonadati</taxon>
        <taxon>Pseudomonadota</taxon>
        <taxon>Gammaproteobacteria</taxon>
        <taxon>Lysobacterales</taxon>
        <taxon>Lysobacteraceae</taxon>
        <taxon>Pseudomarimonas</taxon>
    </lineage>
</organism>
<comment type="similarity">
    <text evidence="2">Belongs to the beta/gamma-crystallin family.</text>
</comment>
<dbReference type="InterPro" id="IPR008816">
    <property type="entry name" value="Gly_zipper_2TM_dom"/>
</dbReference>
<keyword evidence="5" id="KW-0732">Signal</keyword>
<evidence type="ECO:0000256" key="3">
    <source>
        <dbReference type="ARBA" id="ARBA00022737"/>
    </source>
</evidence>
<evidence type="ECO:0000313" key="8">
    <source>
        <dbReference type="Proteomes" id="UP000613768"/>
    </source>
</evidence>
<keyword evidence="8" id="KW-1185">Reference proteome</keyword>
<dbReference type="InterPro" id="IPR011024">
    <property type="entry name" value="G_crystallin-like"/>
</dbReference>
<evidence type="ECO:0000256" key="4">
    <source>
        <dbReference type="ARBA" id="ARBA00023136"/>
    </source>
</evidence>
<dbReference type="PANTHER" id="PTHR35603:SF2">
    <property type="entry name" value="OUTER MEMBRANE LIPOPROTEIN"/>
    <property type="match status" value="1"/>
</dbReference>
<evidence type="ECO:0000259" key="6">
    <source>
        <dbReference type="PROSITE" id="PS50915"/>
    </source>
</evidence>
<feature type="signal peptide" evidence="5">
    <location>
        <begin position="1"/>
        <end position="17"/>
    </location>
</feature>
<evidence type="ECO:0000256" key="2">
    <source>
        <dbReference type="ARBA" id="ARBA00009646"/>
    </source>
</evidence>
<gene>
    <name evidence="7" type="ORF">IFO71_13285</name>
</gene>
<feature type="domain" description="Beta/gamma crystallin 'Greek key'" evidence="6">
    <location>
        <begin position="63"/>
        <end position="104"/>
    </location>
</feature>
<dbReference type="Pfam" id="PF05433">
    <property type="entry name" value="Rick_17kDa_Anti"/>
    <property type="match status" value="1"/>
</dbReference>
<feature type="chain" id="PRO_5043397344" evidence="5">
    <location>
        <begin position="18"/>
        <end position="275"/>
    </location>
</feature>
<keyword evidence="3" id="KW-0677">Repeat</keyword>
<evidence type="ECO:0000256" key="1">
    <source>
        <dbReference type="ARBA" id="ARBA00004370"/>
    </source>
</evidence>
<reference evidence="7 8" key="1">
    <citation type="submission" date="2020-09" db="EMBL/GenBank/DDBJ databases">
        <title>Pseudoxanthomonas sp. CAU 1598 isolated from sand of Yaerae Beach.</title>
        <authorList>
            <person name="Kim W."/>
        </authorList>
    </citation>
    <scope>NUCLEOTIDE SEQUENCE [LARGE SCALE GENOMIC DNA]</scope>
    <source>
        <strain evidence="7 8">CAU 1598</strain>
    </source>
</reference>
<dbReference type="RefSeq" id="WP_192030132.1">
    <property type="nucleotide sequence ID" value="NZ_JACYTR010000029.1"/>
</dbReference>